<dbReference type="GO" id="GO:0006508">
    <property type="term" value="P:proteolysis"/>
    <property type="evidence" value="ECO:0007669"/>
    <property type="project" value="UniProtKB-KW"/>
</dbReference>
<comment type="subcellular location">
    <subcellularLocation>
        <location evidence="2">Membrane</location>
        <topology evidence="2">Multi-pass membrane protein</topology>
    </subcellularLocation>
</comment>
<dbReference type="EMBL" id="FOCG01000001">
    <property type="protein sequence ID" value="SEM53580.1"/>
    <property type="molecule type" value="Genomic_DNA"/>
</dbReference>
<keyword evidence="10" id="KW-0482">Metalloprotease</keyword>
<keyword evidence="9 12" id="KW-1133">Transmembrane helix</keyword>
<keyword evidence="5 12" id="KW-0812">Transmembrane</keyword>
<keyword evidence="7" id="KW-0378">Hydrolase</keyword>
<keyword evidence="11 12" id="KW-0472">Membrane</keyword>
<evidence type="ECO:0000256" key="4">
    <source>
        <dbReference type="ARBA" id="ARBA00022670"/>
    </source>
</evidence>
<evidence type="ECO:0000259" key="13">
    <source>
        <dbReference type="Pfam" id="PF02163"/>
    </source>
</evidence>
<accession>A0A1H7Z555</accession>
<name>A0A1H7Z555_9FIRM</name>
<evidence type="ECO:0000256" key="6">
    <source>
        <dbReference type="ARBA" id="ARBA00022723"/>
    </source>
</evidence>
<dbReference type="Pfam" id="PF02163">
    <property type="entry name" value="Peptidase_M50"/>
    <property type="match status" value="1"/>
</dbReference>
<dbReference type="GO" id="GO:0016020">
    <property type="term" value="C:membrane"/>
    <property type="evidence" value="ECO:0007669"/>
    <property type="project" value="UniProtKB-SubCell"/>
</dbReference>
<dbReference type="GO" id="GO:0046872">
    <property type="term" value="F:metal ion binding"/>
    <property type="evidence" value="ECO:0007669"/>
    <property type="project" value="UniProtKB-KW"/>
</dbReference>
<evidence type="ECO:0000256" key="1">
    <source>
        <dbReference type="ARBA" id="ARBA00001947"/>
    </source>
</evidence>
<dbReference type="GO" id="GO:0008237">
    <property type="term" value="F:metallopeptidase activity"/>
    <property type="evidence" value="ECO:0007669"/>
    <property type="project" value="UniProtKB-KW"/>
</dbReference>
<dbReference type="STRING" id="474960.SAMN05216180_0449"/>
<evidence type="ECO:0000256" key="2">
    <source>
        <dbReference type="ARBA" id="ARBA00004141"/>
    </source>
</evidence>
<dbReference type="AlphaFoldDB" id="A0A1H7Z555"/>
<comment type="similarity">
    <text evidence="3">Belongs to the peptidase M50B family.</text>
</comment>
<evidence type="ECO:0000256" key="3">
    <source>
        <dbReference type="ARBA" id="ARBA00007931"/>
    </source>
</evidence>
<feature type="domain" description="Peptidase M50" evidence="13">
    <location>
        <begin position="109"/>
        <end position="160"/>
    </location>
</feature>
<feature type="transmembrane region" description="Helical" evidence="12">
    <location>
        <begin position="151"/>
        <end position="173"/>
    </location>
</feature>
<evidence type="ECO:0000313" key="14">
    <source>
        <dbReference type="EMBL" id="SEM53580.1"/>
    </source>
</evidence>
<organism evidence="14 15">
    <name type="scientific">Hydrogenoanaerobacterium saccharovorans</name>
    <dbReference type="NCBI Taxonomy" id="474960"/>
    <lineage>
        <taxon>Bacteria</taxon>
        <taxon>Bacillati</taxon>
        <taxon>Bacillota</taxon>
        <taxon>Clostridia</taxon>
        <taxon>Eubacteriales</taxon>
        <taxon>Oscillospiraceae</taxon>
        <taxon>Hydrogenoanaerobacterium</taxon>
    </lineage>
</organism>
<feature type="transmembrane region" description="Helical" evidence="12">
    <location>
        <begin position="7"/>
        <end position="27"/>
    </location>
</feature>
<keyword evidence="4" id="KW-0645">Protease</keyword>
<dbReference type="Proteomes" id="UP000199158">
    <property type="component" value="Unassembled WGS sequence"/>
</dbReference>
<gene>
    <name evidence="14" type="ORF">SAMN05216180_0449</name>
</gene>
<evidence type="ECO:0000256" key="5">
    <source>
        <dbReference type="ARBA" id="ARBA00022692"/>
    </source>
</evidence>
<evidence type="ECO:0000256" key="11">
    <source>
        <dbReference type="ARBA" id="ARBA00023136"/>
    </source>
</evidence>
<feature type="transmembrane region" description="Helical" evidence="12">
    <location>
        <begin position="179"/>
        <end position="195"/>
    </location>
</feature>
<dbReference type="PANTHER" id="PTHR39188">
    <property type="entry name" value="MEMBRANE-ASSOCIATED ZINC METALLOPROTEASE M50B"/>
    <property type="match status" value="1"/>
</dbReference>
<proteinExistence type="inferred from homology"/>
<dbReference type="InterPro" id="IPR008915">
    <property type="entry name" value="Peptidase_M50"/>
</dbReference>
<dbReference type="OrthoDB" id="166377at2"/>
<keyword evidence="8" id="KW-0862">Zinc</keyword>
<protein>
    <submittedName>
        <fullName evidence="14">Stage IV sporulation protein FB</fullName>
    </submittedName>
</protein>
<feature type="transmembrane region" description="Helical" evidence="12">
    <location>
        <begin position="84"/>
        <end position="105"/>
    </location>
</feature>
<keyword evidence="15" id="KW-1185">Reference proteome</keyword>
<sequence>MMSFNILGVSVSVSYPFLAVLTAFLTFDKTGLGGQMFCAALLHELGHLTVMYLFRQPPRSIDFVSFGIRIRKQQSTALSYGKEVLVFLAGPLSNFISAAILYIIADAQFTQLALVHILLGLFNLLPIGALDGGMIVGNLAHCFTSEHTAKVISLTVSLLCLLPIMAASFILAIQGKANVTLIVTSFYLAFTIFASKDR</sequence>
<dbReference type="PANTHER" id="PTHR39188:SF3">
    <property type="entry name" value="STAGE IV SPORULATION PROTEIN FB"/>
    <property type="match status" value="1"/>
</dbReference>
<keyword evidence="6" id="KW-0479">Metal-binding</keyword>
<comment type="cofactor">
    <cofactor evidence="1">
        <name>Zn(2+)</name>
        <dbReference type="ChEBI" id="CHEBI:29105"/>
    </cofactor>
</comment>
<evidence type="ECO:0000256" key="10">
    <source>
        <dbReference type="ARBA" id="ARBA00023049"/>
    </source>
</evidence>
<evidence type="ECO:0000256" key="12">
    <source>
        <dbReference type="SAM" id="Phobius"/>
    </source>
</evidence>
<evidence type="ECO:0000256" key="9">
    <source>
        <dbReference type="ARBA" id="ARBA00022989"/>
    </source>
</evidence>
<feature type="transmembrane region" description="Helical" evidence="12">
    <location>
        <begin position="111"/>
        <end position="130"/>
    </location>
</feature>
<evidence type="ECO:0000313" key="15">
    <source>
        <dbReference type="Proteomes" id="UP000199158"/>
    </source>
</evidence>
<reference evidence="14 15" key="1">
    <citation type="submission" date="2016-10" db="EMBL/GenBank/DDBJ databases">
        <authorList>
            <person name="de Groot N.N."/>
        </authorList>
    </citation>
    <scope>NUCLEOTIDE SEQUENCE [LARGE SCALE GENOMIC DNA]</scope>
    <source>
        <strain evidence="14 15">CGMCC 1.5070</strain>
    </source>
</reference>
<evidence type="ECO:0000256" key="7">
    <source>
        <dbReference type="ARBA" id="ARBA00022801"/>
    </source>
</evidence>
<evidence type="ECO:0000256" key="8">
    <source>
        <dbReference type="ARBA" id="ARBA00022833"/>
    </source>
</evidence>